<keyword evidence="3" id="KW-1185">Reference proteome</keyword>
<evidence type="ECO:0000256" key="1">
    <source>
        <dbReference type="SAM" id="MobiDB-lite"/>
    </source>
</evidence>
<dbReference type="EMBL" id="OX459945">
    <property type="protein sequence ID" value="CAI9179917.1"/>
    <property type="molecule type" value="Genomic_DNA"/>
</dbReference>
<protein>
    <submittedName>
        <fullName evidence="2">Uncharacterized protein</fullName>
    </submittedName>
</protein>
<feature type="region of interest" description="Disordered" evidence="1">
    <location>
        <begin position="32"/>
        <end position="57"/>
    </location>
</feature>
<sequence length="278" mass="29082">MGTVTLSRFLASTADGVCRGFRSWWGPRKHSVSTLGSRPASRGGLHGGAHTLSRRPGCRHLGSAKGGLQTHRLEGPPRWLWSRAQAPRLWGPLLSTGTPMTAGHSRWHTREQGQGAANSRIDGLAAGEPDSACQCRGRRLVLGPQAVCGKGVAAVGYSTVIAGSHHRYTQGTVACDGAQASGVQVRSGRCGPTVCTPRWGPLQRSRVCLAPRAAADVRVDCQSGSCAPGGSLRAGRGEEGDIQAAGVCEDETYRKESSVVKSAGGGRGGWWLCQPLVS</sequence>
<evidence type="ECO:0000313" key="3">
    <source>
        <dbReference type="Proteomes" id="UP001176941"/>
    </source>
</evidence>
<evidence type="ECO:0000313" key="2">
    <source>
        <dbReference type="EMBL" id="CAI9179917.1"/>
    </source>
</evidence>
<name>A0ABN9A0Y3_RANTA</name>
<accession>A0ABN9A0Y3</accession>
<proteinExistence type="predicted"/>
<reference evidence="2" key="1">
    <citation type="submission" date="2023-04" db="EMBL/GenBank/DDBJ databases">
        <authorList>
            <consortium name="ELIXIR-Norway"/>
        </authorList>
    </citation>
    <scope>NUCLEOTIDE SEQUENCE [LARGE SCALE GENOMIC DNA]</scope>
</reference>
<organism evidence="2 3">
    <name type="scientific">Rangifer tarandus platyrhynchus</name>
    <name type="common">Svalbard reindeer</name>
    <dbReference type="NCBI Taxonomy" id="3082113"/>
    <lineage>
        <taxon>Eukaryota</taxon>
        <taxon>Metazoa</taxon>
        <taxon>Chordata</taxon>
        <taxon>Craniata</taxon>
        <taxon>Vertebrata</taxon>
        <taxon>Euteleostomi</taxon>
        <taxon>Mammalia</taxon>
        <taxon>Eutheria</taxon>
        <taxon>Laurasiatheria</taxon>
        <taxon>Artiodactyla</taxon>
        <taxon>Ruminantia</taxon>
        <taxon>Pecora</taxon>
        <taxon>Cervidae</taxon>
        <taxon>Odocoileinae</taxon>
        <taxon>Rangifer</taxon>
    </lineage>
</organism>
<gene>
    <name evidence="2" type="ORF">MRATA1EN1_LOCUS28879</name>
</gene>
<dbReference type="Proteomes" id="UP001176941">
    <property type="component" value="Chromosome 9"/>
</dbReference>